<organism evidence="1 2">
    <name type="scientific">Juglans regia</name>
    <name type="common">English walnut</name>
    <dbReference type="NCBI Taxonomy" id="51240"/>
    <lineage>
        <taxon>Eukaryota</taxon>
        <taxon>Viridiplantae</taxon>
        <taxon>Streptophyta</taxon>
        <taxon>Embryophyta</taxon>
        <taxon>Tracheophyta</taxon>
        <taxon>Spermatophyta</taxon>
        <taxon>Magnoliopsida</taxon>
        <taxon>eudicotyledons</taxon>
        <taxon>Gunneridae</taxon>
        <taxon>Pentapetalae</taxon>
        <taxon>rosids</taxon>
        <taxon>fabids</taxon>
        <taxon>Fagales</taxon>
        <taxon>Juglandaceae</taxon>
        <taxon>Juglans</taxon>
    </lineage>
</organism>
<dbReference type="Gramene" id="Jr12_03800_p1">
    <property type="protein sequence ID" value="cds.Jr12_03800_p1"/>
    <property type="gene ID" value="Jr12_03800"/>
</dbReference>
<proteinExistence type="predicted"/>
<name>A0A2I4DJA2_JUGRE</name>
<accession>A0A2I4DJA2</accession>
<dbReference type="Pfam" id="PF07727">
    <property type="entry name" value="RVT_2"/>
    <property type="match status" value="1"/>
</dbReference>
<dbReference type="KEGG" id="jre:108980677"/>
<dbReference type="STRING" id="51240.A0A2I4DJA2"/>
<dbReference type="RefSeq" id="XP_018807223.1">
    <property type="nucleotide sequence ID" value="XM_018951678.1"/>
</dbReference>
<protein>
    <submittedName>
        <fullName evidence="2">Uncharacterized mitochondrial protein AtMg00820-like</fullName>
    </submittedName>
</protein>
<dbReference type="InterPro" id="IPR013103">
    <property type="entry name" value="RVT_2"/>
</dbReference>
<keyword evidence="1" id="KW-1185">Reference proteome</keyword>
<evidence type="ECO:0000313" key="1">
    <source>
        <dbReference type="Proteomes" id="UP000235220"/>
    </source>
</evidence>
<evidence type="ECO:0000313" key="2">
    <source>
        <dbReference type="RefSeq" id="XP_018807223.1"/>
    </source>
</evidence>
<reference evidence="2" key="1">
    <citation type="submission" date="2025-08" db="UniProtKB">
        <authorList>
            <consortium name="RefSeq"/>
        </authorList>
    </citation>
    <scope>IDENTIFICATION</scope>
    <source>
        <tissue evidence="2">Leaves</tissue>
    </source>
</reference>
<dbReference type="AlphaFoldDB" id="A0A2I4DJA2"/>
<sequence length="152" mass="16947">MALSPGLRGTLSLHLTTFAPSVVSEEPSSFTEATKFPEWRAAMAVEFDALLLKRTWDLISYDSNLNTLGYKWVLKTKCLADGTLERRKAHLVAKGFHQQAGVNFTEAYSHVVKPVTIRTILSISVTLSSPLHQLDIQNAFLHGDLEEAVYMQ</sequence>
<dbReference type="OrthoDB" id="411615at2759"/>
<gene>
    <name evidence="2" type="primary">LOC108980677</name>
</gene>
<dbReference type="Proteomes" id="UP000235220">
    <property type="component" value="Chromosome 12"/>
</dbReference>
<dbReference type="GeneID" id="108980677"/>